<dbReference type="Proteomes" id="UP001642360">
    <property type="component" value="Unassembled WGS sequence"/>
</dbReference>
<keyword evidence="3" id="KW-1185">Reference proteome</keyword>
<accession>A0ABC8V3L4</accession>
<dbReference type="AlphaFoldDB" id="A0ABC8V3L4"/>
<feature type="region of interest" description="Disordered" evidence="1">
    <location>
        <begin position="347"/>
        <end position="379"/>
    </location>
</feature>
<organism evidence="2 3">
    <name type="scientific">Ilex paraguariensis</name>
    <name type="common">yerba mate</name>
    <dbReference type="NCBI Taxonomy" id="185542"/>
    <lineage>
        <taxon>Eukaryota</taxon>
        <taxon>Viridiplantae</taxon>
        <taxon>Streptophyta</taxon>
        <taxon>Embryophyta</taxon>
        <taxon>Tracheophyta</taxon>
        <taxon>Spermatophyta</taxon>
        <taxon>Magnoliopsida</taxon>
        <taxon>eudicotyledons</taxon>
        <taxon>Gunneridae</taxon>
        <taxon>Pentapetalae</taxon>
        <taxon>asterids</taxon>
        <taxon>campanulids</taxon>
        <taxon>Aquifoliales</taxon>
        <taxon>Aquifoliaceae</taxon>
        <taxon>Ilex</taxon>
    </lineage>
</organism>
<evidence type="ECO:0000313" key="3">
    <source>
        <dbReference type="Proteomes" id="UP001642360"/>
    </source>
</evidence>
<feature type="compositionally biased region" description="Polar residues" evidence="1">
    <location>
        <begin position="280"/>
        <end position="300"/>
    </location>
</feature>
<feature type="compositionally biased region" description="Basic residues" evidence="1">
    <location>
        <begin position="301"/>
        <end position="312"/>
    </location>
</feature>
<evidence type="ECO:0000256" key="1">
    <source>
        <dbReference type="SAM" id="MobiDB-lite"/>
    </source>
</evidence>
<reference evidence="2 3" key="1">
    <citation type="submission" date="2024-02" db="EMBL/GenBank/DDBJ databases">
        <authorList>
            <person name="Vignale AGUSTIN F."/>
            <person name="Sosa J E."/>
            <person name="Modenutti C."/>
        </authorList>
    </citation>
    <scope>NUCLEOTIDE SEQUENCE [LARGE SCALE GENOMIC DNA]</scope>
</reference>
<protein>
    <submittedName>
        <fullName evidence="2">Uncharacterized protein</fullName>
    </submittedName>
</protein>
<sequence>MKGLSIPNLDWGKGLPRLASAVEGFDDKYKLDSAMITTAGAKTTGCYVERNKEKDLSESVAVLANCNGFQTSIANKVLGDSVTILSNCNKDKTITEDPRDKTTNEDLRDVVTMPPNCNLPHISPINGCITDNASSWKNDNKAVLLDPNEKASENIEFVRLSNQKSREDDAIRSFSKESDGSNSLHDKAGDIGLRVVRTESPDLACIPITALDSKPRQKLRRKLPKSQITSMHLGSTIRFGTSLSLQKRKKHKCSKQQSSRIKNLSKERLMDGECIMTDLGPSTSEKINTTPLGGSSQSQRKGVKSGMHKKNKSVVAKDVTKSNSDLCSSFIFEQCKERICQNDALLGTDERPENSSSAASAVNHSDARRPYSSTDGGRQSMQDLMSILTRGLEETIVARWDEMKLPSSQILEPSGVESVSIGSVADEWDEVYDCGKRKKVRSIKHNFGGSKSIPRDCN</sequence>
<proteinExistence type="predicted"/>
<name>A0ABC8V3L4_9AQUA</name>
<evidence type="ECO:0000313" key="2">
    <source>
        <dbReference type="EMBL" id="CAK9187931.1"/>
    </source>
</evidence>
<feature type="region of interest" description="Disordered" evidence="1">
    <location>
        <begin position="277"/>
        <end position="316"/>
    </location>
</feature>
<comment type="caution">
    <text evidence="2">The sequence shown here is derived from an EMBL/GenBank/DDBJ whole genome shotgun (WGS) entry which is preliminary data.</text>
</comment>
<gene>
    <name evidence="2" type="ORF">ILEXP_LOCUS58545</name>
</gene>
<dbReference type="EMBL" id="CAUOFW020010202">
    <property type="protein sequence ID" value="CAK9187931.1"/>
    <property type="molecule type" value="Genomic_DNA"/>
</dbReference>